<protein>
    <recommendedName>
        <fullName evidence="4">Required for respiratory growth protein 9, mitochondrial</fullName>
    </recommendedName>
</protein>
<name>S9PRV1_SCHOY</name>
<comment type="similarity">
    <text evidence="3">Belongs to the RRG9 family.</text>
</comment>
<dbReference type="GO" id="GO:0005739">
    <property type="term" value="C:mitochondrion"/>
    <property type="evidence" value="ECO:0007669"/>
    <property type="project" value="UniProtKB-SubCell"/>
</dbReference>
<evidence type="ECO:0000256" key="3">
    <source>
        <dbReference type="ARBA" id="ARBA00010895"/>
    </source>
</evidence>
<evidence type="ECO:0000256" key="4">
    <source>
        <dbReference type="ARBA" id="ARBA00013566"/>
    </source>
</evidence>
<dbReference type="InterPro" id="IPR010487">
    <property type="entry name" value="NGRN/Rrg9"/>
</dbReference>
<gene>
    <name evidence="5" type="ORF">SOCG_04244</name>
</gene>
<keyword evidence="6" id="KW-1185">Reference proteome</keyword>
<dbReference type="OrthoDB" id="5578174at2759"/>
<reference evidence="5 6" key="1">
    <citation type="journal article" date="2011" name="Science">
        <title>Comparative functional genomics of the fission yeasts.</title>
        <authorList>
            <person name="Rhind N."/>
            <person name="Chen Z."/>
            <person name="Yassour M."/>
            <person name="Thompson D.A."/>
            <person name="Haas B.J."/>
            <person name="Habib N."/>
            <person name="Wapinski I."/>
            <person name="Roy S."/>
            <person name="Lin M.F."/>
            <person name="Heiman D.I."/>
            <person name="Young S.K."/>
            <person name="Furuya K."/>
            <person name="Guo Y."/>
            <person name="Pidoux A."/>
            <person name="Chen H.M."/>
            <person name="Robbertse B."/>
            <person name="Goldberg J.M."/>
            <person name="Aoki K."/>
            <person name="Bayne E.H."/>
            <person name="Berlin A.M."/>
            <person name="Desjardins C.A."/>
            <person name="Dobbs E."/>
            <person name="Dukaj L."/>
            <person name="Fan L."/>
            <person name="FitzGerald M.G."/>
            <person name="French C."/>
            <person name="Gujja S."/>
            <person name="Hansen K."/>
            <person name="Keifenheim D."/>
            <person name="Levin J.Z."/>
            <person name="Mosher R.A."/>
            <person name="Mueller C.A."/>
            <person name="Pfiffner J."/>
            <person name="Priest M."/>
            <person name="Russ C."/>
            <person name="Smialowska A."/>
            <person name="Swoboda P."/>
            <person name="Sykes S.M."/>
            <person name="Vaughn M."/>
            <person name="Vengrova S."/>
            <person name="Yoder R."/>
            <person name="Zeng Q."/>
            <person name="Allshire R."/>
            <person name="Baulcombe D."/>
            <person name="Birren B.W."/>
            <person name="Brown W."/>
            <person name="Ekwall K."/>
            <person name="Kellis M."/>
            <person name="Leatherwood J."/>
            <person name="Levin H."/>
            <person name="Margalit H."/>
            <person name="Martienssen R."/>
            <person name="Nieduszynski C.A."/>
            <person name="Spatafora J.W."/>
            <person name="Friedman N."/>
            <person name="Dalgaard J.Z."/>
            <person name="Baumann P."/>
            <person name="Niki H."/>
            <person name="Regev A."/>
            <person name="Nusbaum C."/>
        </authorList>
    </citation>
    <scope>NUCLEOTIDE SEQUENCE [LARGE SCALE GENOMIC DNA]</scope>
    <source>
        <strain evidence="6">yFS286</strain>
    </source>
</reference>
<dbReference type="EMBL" id="KE503208">
    <property type="protein sequence ID" value="EPX70712.1"/>
    <property type="molecule type" value="Genomic_DNA"/>
</dbReference>
<dbReference type="VEuPathDB" id="FungiDB:SOCG_04244"/>
<dbReference type="eggNOG" id="ENOG502S7IA">
    <property type="taxonomic scope" value="Eukaryota"/>
</dbReference>
<dbReference type="PANTHER" id="PTHR13475:SF3">
    <property type="entry name" value="NEUGRIN"/>
    <property type="match status" value="1"/>
</dbReference>
<dbReference type="GO" id="GO:0005634">
    <property type="term" value="C:nucleus"/>
    <property type="evidence" value="ECO:0007669"/>
    <property type="project" value="TreeGrafter"/>
</dbReference>
<accession>S9PRV1</accession>
<dbReference type="AlphaFoldDB" id="S9PRV1"/>
<sequence length="124" mass="14446">MPNPFTMPSSGLIFRGFIRGLNYQSRNLIHHGFIQKMYYAMDSMPDWKKQKLALKKKVQGGWNPKKKLPLDSMNEIRQLKKDDPSLTCSVLGNLYGVSPESIRRILKASNRVPTERELKRKQQR</sequence>
<comment type="function">
    <text evidence="1">Required for respiratory activity and maintenance and expression of the mitochondrial genome.</text>
</comment>
<dbReference type="PANTHER" id="PTHR13475">
    <property type="entry name" value="NEUGRIN"/>
    <property type="match status" value="1"/>
</dbReference>
<dbReference type="GeneID" id="25033208"/>
<evidence type="ECO:0000256" key="2">
    <source>
        <dbReference type="ARBA" id="ARBA00004173"/>
    </source>
</evidence>
<dbReference type="RefSeq" id="XP_013020540.1">
    <property type="nucleotide sequence ID" value="XM_013165086.1"/>
</dbReference>
<evidence type="ECO:0000256" key="1">
    <source>
        <dbReference type="ARBA" id="ARBA00003548"/>
    </source>
</evidence>
<dbReference type="OMA" id="PDWKKQK"/>
<organism evidence="5 6">
    <name type="scientific">Schizosaccharomyces octosporus (strain yFS286)</name>
    <name type="common">Fission yeast</name>
    <name type="synonym">Octosporomyces octosporus</name>
    <dbReference type="NCBI Taxonomy" id="483514"/>
    <lineage>
        <taxon>Eukaryota</taxon>
        <taxon>Fungi</taxon>
        <taxon>Dikarya</taxon>
        <taxon>Ascomycota</taxon>
        <taxon>Taphrinomycotina</taxon>
        <taxon>Schizosaccharomycetes</taxon>
        <taxon>Schizosaccharomycetales</taxon>
        <taxon>Schizosaccharomycetaceae</taxon>
        <taxon>Schizosaccharomyces</taxon>
    </lineage>
</organism>
<evidence type="ECO:0000313" key="5">
    <source>
        <dbReference type="EMBL" id="EPX70712.1"/>
    </source>
</evidence>
<comment type="subcellular location">
    <subcellularLocation>
        <location evidence="2">Mitochondrion</location>
    </subcellularLocation>
</comment>
<dbReference type="HOGENOM" id="CLU_2005240_0_0_1"/>
<dbReference type="Proteomes" id="UP000016088">
    <property type="component" value="Unassembled WGS sequence"/>
</dbReference>
<evidence type="ECO:0000313" key="6">
    <source>
        <dbReference type="Proteomes" id="UP000016088"/>
    </source>
</evidence>
<proteinExistence type="inferred from homology"/>